<proteinExistence type="predicted"/>
<evidence type="ECO:0000256" key="1">
    <source>
        <dbReference type="SAM" id="SignalP"/>
    </source>
</evidence>
<keyword evidence="1" id="KW-0732">Signal</keyword>
<comment type="caution">
    <text evidence="2">The sequence shown here is derived from an EMBL/GenBank/DDBJ whole genome shotgun (WGS) entry which is preliminary data.</text>
</comment>
<feature type="chain" id="PRO_5046428462" evidence="1">
    <location>
        <begin position="24"/>
        <end position="162"/>
    </location>
</feature>
<dbReference type="EMBL" id="JANUHA010000012">
    <property type="protein sequence ID" value="MCS0598013.1"/>
    <property type="molecule type" value="Genomic_DNA"/>
</dbReference>
<feature type="signal peptide" evidence="1">
    <location>
        <begin position="1"/>
        <end position="23"/>
    </location>
</feature>
<dbReference type="RefSeq" id="WP_258829031.1">
    <property type="nucleotide sequence ID" value="NZ_JANUHA010000012.1"/>
</dbReference>
<dbReference type="Proteomes" id="UP001206572">
    <property type="component" value="Unassembled WGS sequence"/>
</dbReference>
<keyword evidence="3" id="KW-1185">Reference proteome</keyword>
<accession>A0ABT2AP45</accession>
<reference evidence="2 3" key="1">
    <citation type="submission" date="2022-08" db="EMBL/GenBank/DDBJ databases">
        <title>Reclassification of Massilia species as members of the genera Telluria, Duganella, Pseudoduganella, Mokoshia gen. nov. and Zemynaea gen. nov. using orthogonal and non-orthogonal genome-based approaches.</title>
        <authorList>
            <person name="Bowman J.P."/>
        </authorList>
    </citation>
    <scope>NUCLEOTIDE SEQUENCE [LARGE SCALE GENOMIC DNA]</scope>
    <source>
        <strain evidence="2 3">JCM 31661</strain>
    </source>
</reference>
<name>A0ABT2AP45_9BURK</name>
<evidence type="ECO:0000313" key="2">
    <source>
        <dbReference type="EMBL" id="MCS0598013.1"/>
    </source>
</evidence>
<sequence>MKSMVGKAAIAAVFALAANAASAEVFVNYINPEKFADLPMDDWQRKKTLEDIAAYFTKLGDDLPKGQVLKLDVYNIDLSGQEVRGNRAGGDIRSRDGKNDWPLIELQYSLSANGQVLDSGDAKISDVAYLQRIMKRAYEMDELRFEKRMIQEWFKKTILKKS</sequence>
<organism evidence="2 3">
    <name type="scientific">Massilia agri</name>
    <dbReference type="NCBI Taxonomy" id="1886785"/>
    <lineage>
        <taxon>Bacteria</taxon>
        <taxon>Pseudomonadati</taxon>
        <taxon>Pseudomonadota</taxon>
        <taxon>Betaproteobacteria</taxon>
        <taxon>Burkholderiales</taxon>
        <taxon>Oxalobacteraceae</taxon>
        <taxon>Telluria group</taxon>
        <taxon>Massilia</taxon>
    </lineage>
</organism>
<gene>
    <name evidence="2" type="ORF">NX780_16820</name>
</gene>
<dbReference type="Pfam" id="PF11454">
    <property type="entry name" value="DUF3016"/>
    <property type="match status" value="1"/>
</dbReference>
<evidence type="ECO:0000313" key="3">
    <source>
        <dbReference type="Proteomes" id="UP001206572"/>
    </source>
</evidence>
<dbReference type="InterPro" id="IPR021557">
    <property type="entry name" value="DUF3016"/>
</dbReference>
<protein>
    <submittedName>
        <fullName evidence="2">DUF3016 domain-containing protein</fullName>
    </submittedName>
</protein>